<dbReference type="Gene3D" id="2.60.40.1120">
    <property type="entry name" value="Carboxypeptidase-like, regulatory domain"/>
    <property type="match status" value="1"/>
</dbReference>
<evidence type="ECO:0000313" key="2">
    <source>
        <dbReference type="Proteomes" id="UP000325787"/>
    </source>
</evidence>
<dbReference type="InterPro" id="IPR008969">
    <property type="entry name" value="CarboxyPept-like_regulatory"/>
</dbReference>
<dbReference type="AlphaFoldDB" id="A0A5Q0H973"/>
<dbReference type="KEGG" id="ssyi:EKG83_38365"/>
<keyword evidence="1" id="KW-0378">Hydrolase</keyword>
<name>A0A5Q0H973_SACSY</name>
<dbReference type="PROSITE" id="PS51257">
    <property type="entry name" value="PROKAR_LIPOPROTEIN"/>
    <property type="match status" value="1"/>
</dbReference>
<proteinExistence type="predicted"/>
<dbReference type="EMBL" id="CP034550">
    <property type="protein sequence ID" value="QFZ22513.1"/>
    <property type="molecule type" value="Genomic_DNA"/>
</dbReference>
<dbReference type="OrthoDB" id="3543307at2"/>
<organism evidence="1 2">
    <name type="scientific">Saccharothrix syringae</name>
    <name type="common">Nocardiopsis syringae</name>
    <dbReference type="NCBI Taxonomy" id="103733"/>
    <lineage>
        <taxon>Bacteria</taxon>
        <taxon>Bacillati</taxon>
        <taxon>Actinomycetota</taxon>
        <taxon>Actinomycetes</taxon>
        <taxon>Pseudonocardiales</taxon>
        <taxon>Pseudonocardiaceae</taxon>
        <taxon>Saccharothrix</taxon>
    </lineage>
</organism>
<keyword evidence="1" id="KW-0121">Carboxypeptidase</keyword>
<keyword evidence="1" id="KW-0645">Protease</keyword>
<protein>
    <submittedName>
        <fullName evidence="1">Carboxypeptidase regulatory-like domain-containing protein</fullName>
    </submittedName>
</protein>
<dbReference type="Pfam" id="PF13620">
    <property type="entry name" value="CarboxypepD_reg"/>
    <property type="match status" value="1"/>
</dbReference>
<evidence type="ECO:0000313" key="1">
    <source>
        <dbReference type="EMBL" id="QFZ22513.1"/>
    </source>
</evidence>
<dbReference type="SUPFAM" id="SSF49464">
    <property type="entry name" value="Carboxypeptidase regulatory domain-like"/>
    <property type="match status" value="1"/>
</dbReference>
<reference evidence="2" key="1">
    <citation type="journal article" date="2021" name="Curr. Microbiol.">
        <title>Complete genome of nocamycin-producing strain Saccharothrix syringae NRRL B-16468 reveals the biosynthetic potential for secondary metabolites.</title>
        <authorList>
            <person name="Mo X."/>
            <person name="Yang S."/>
        </authorList>
    </citation>
    <scope>NUCLEOTIDE SEQUENCE [LARGE SCALE GENOMIC DNA]</scope>
    <source>
        <strain evidence="2">ATCC 51364 / DSM 43886 / JCM 6844 / KCTC 9398 / NBRC 14523 / NRRL B-16468 / INA 2240</strain>
    </source>
</reference>
<dbReference type="GO" id="GO:0004180">
    <property type="term" value="F:carboxypeptidase activity"/>
    <property type="evidence" value="ECO:0007669"/>
    <property type="project" value="UniProtKB-KW"/>
</dbReference>
<gene>
    <name evidence="1" type="ORF">EKG83_38365</name>
</gene>
<accession>A0A5Q0H973</accession>
<keyword evidence="2" id="KW-1185">Reference proteome</keyword>
<sequence>MVGHVKAVLLVGLLVLGGCGREAGTTSDGGTSAGNPTDLVVIAGTVVDDAGRPVEGALVQPRSLDEPPLAVPELAVMSGPDGRYEWRLAAGRYEFTALKGERTGVPAEVVAAPGTVDAAREVPLRLP</sequence>
<dbReference type="Proteomes" id="UP000325787">
    <property type="component" value="Chromosome"/>
</dbReference>